<proteinExistence type="predicted"/>
<dbReference type="PANTHER" id="PTHR46929:SF3">
    <property type="entry name" value="MYB_SANT-LIKE DOMAIN-CONTAINING PROTEIN"/>
    <property type="match status" value="1"/>
</dbReference>
<evidence type="ECO:0000313" key="2">
    <source>
        <dbReference type="EMBL" id="CAD1831477.1"/>
    </source>
</evidence>
<dbReference type="EMBL" id="LR862149">
    <property type="protein sequence ID" value="CAD1831477.1"/>
    <property type="molecule type" value="Genomic_DNA"/>
</dbReference>
<evidence type="ECO:0000256" key="1">
    <source>
        <dbReference type="SAM" id="MobiDB-lite"/>
    </source>
</evidence>
<sequence>MRNSIEATNVENILRRLQIQYKDIKTALQQSGAGWDDERKMVTMESETAEAYIQNEGLYINQPIRNFDALKFVCGDDQATGDYRKTIYGHIGEQINSKNIDDVELLLEDPGVRSKEQSPDVAGSSSTTKVKKKRQRDVQEEWQSDLVYTVKEMANAMKKRSTHWSEQLFEKIQEVDGWDDAVYEAAFADLYQDETAARFFMAKNINLRRKWMDEFVINRFKTI</sequence>
<reference evidence="2" key="1">
    <citation type="submission" date="2020-07" db="EMBL/GenBank/DDBJ databases">
        <authorList>
            <person name="Lin J."/>
        </authorList>
    </citation>
    <scope>NUCLEOTIDE SEQUENCE</scope>
</reference>
<feature type="region of interest" description="Disordered" evidence="1">
    <location>
        <begin position="111"/>
        <end position="136"/>
    </location>
</feature>
<name>A0A6V7PKY1_ANACO</name>
<evidence type="ECO:0008006" key="3">
    <source>
        <dbReference type="Google" id="ProtNLM"/>
    </source>
</evidence>
<dbReference type="PANTHER" id="PTHR46929">
    <property type="entry name" value="EXPRESSED PROTEIN"/>
    <property type="match status" value="1"/>
</dbReference>
<organism evidence="2">
    <name type="scientific">Ananas comosus var. bracteatus</name>
    <name type="common">red pineapple</name>
    <dbReference type="NCBI Taxonomy" id="296719"/>
    <lineage>
        <taxon>Eukaryota</taxon>
        <taxon>Viridiplantae</taxon>
        <taxon>Streptophyta</taxon>
        <taxon>Embryophyta</taxon>
        <taxon>Tracheophyta</taxon>
        <taxon>Spermatophyta</taxon>
        <taxon>Magnoliopsida</taxon>
        <taxon>Liliopsida</taxon>
        <taxon>Poales</taxon>
        <taxon>Bromeliaceae</taxon>
        <taxon>Bromelioideae</taxon>
        <taxon>Ananas</taxon>
    </lineage>
</organism>
<dbReference type="AlphaFoldDB" id="A0A6V7PKY1"/>
<protein>
    <recommendedName>
        <fullName evidence="3">Myb/SANT-like domain-containing protein</fullName>
    </recommendedName>
</protein>
<gene>
    <name evidence="2" type="ORF">CB5_LOCUS14688</name>
</gene>
<accession>A0A6V7PKY1</accession>